<comment type="caution">
    <text evidence="1">The sequence shown here is derived from an EMBL/GenBank/DDBJ whole genome shotgun (WGS) entry which is preliminary data.</text>
</comment>
<gene>
    <name evidence="1" type="ORF">CDAR_384761</name>
</gene>
<reference evidence="1 2" key="1">
    <citation type="submission" date="2021-06" db="EMBL/GenBank/DDBJ databases">
        <title>Caerostris darwini draft genome.</title>
        <authorList>
            <person name="Kono N."/>
            <person name="Arakawa K."/>
        </authorList>
    </citation>
    <scope>NUCLEOTIDE SEQUENCE [LARGE SCALE GENOMIC DNA]</scope>
</reference>
<dbReference type="EMBL" id="BPLQ01014465">
    <property type="protein sequence ID" value="GIY79917.1"/>
    <property type="molecule type" value="Genomic_DNA"/>
</dbReference>
<proteinExistence type="predicted"/>
<evidence type="ECO:0000313" key="2">
    <source>
        <dbReference type="Proteomes" id="UP001054837"/>
    </source>
</evidence>
<organism evidence="1 2">
    <name type="scientific">Caerostris darwini</name>
    <dbReference type="NCBI Taxonomy" id="1538125"/>
    <lineage>
        <taxon>Eukaryota</taxon>
        <taxon>Metazoa</taxon>
        <taxon>Ecdysozoa</taxon>
        <taxon>Arthropoda</taxon>
        <taxon>Chelicerata</taxon>
        <taxon>Arachnida</taxon>
        <taxon>Araneae</taxon>
        <taxon>Araneomorphae</taxon>
        <taxon>Entelegynae</taxon>
        <taxon>Araneoidea</taxon>
        <taxon>Araneidae</taxon>
        <taxon>Caerostris</taxon>
    </lineage>
</organism>
<evidence type="ECO:0000313" key="1">
    <source>
        <dbReference type="EMBL" id="GIY79917.1"/>
    </source>
</evidence>
<dbReference type="AlphaFoldDB" id="A0AAV4WAU5"/>
<name>A0AAV4WAU5_9ARAC</name>
<accession>A0AAV4WAU5</accession>
<dbReference type="Proteomes" id="UP001054837">
    <property type="component" value="Unassembled WGS sequence"/>
</dbReference>
<keyword evidence="2" id="KW-1185">Reference proteome</keyword>
<protein>
    <submittedName>
        <fullName evidence="1">Uncharacterized protein</fullName>
    </submittedName>
</protein>
<sequence length="125" mass="14022">MSPYPCPMKLFPGFRGKKKMFLSNTSSYQSIGCGGLLRFGNVSPSLSSVKNAMPSSSIIVIEFEETPRSIKAPEMKDAISFSLSVFETKVQVTNQINGVKTALFLRALERGKSYYMSAERWHRRD</sequence>